<proteinExistence type="predicted"/>
<accession>A0A9P0PJZ5</accession>
<evidence type="ECO:0000313" key="2">
    <source>
        <dbReference type="Proteomes" id="UP001152888"/>
    </source>
</evidence>
<organism evidence="1 2">
    <name type="scientific">Acanthoscelides obtectus</name>
    <name type="common">Bean weevil</name>
    <name type="synonym">Bruchus obtectus</name>
    <dbReference type="NCBI Taxonomy" id="200917"/>
    <lineage>
        <taxon>Eukaryota</taxon>
        <taxon>Metazoa</taxon>
        <taxon>Ecdysozoa</taxon>
        <taxon>Arthropoda</taxon>
        <taxon>Hexapoda</taxon>
        <taxon>Insecta</taxon>
        <taxon>Pterygota</taxon>
        <taxon>Neoptera</taxon>
        <taxon>Endopterygota</taxon>
        <taxon>Coleoptera</taxon>
        <taxon>Polyphaga</taxon>
        <taxon>Cucujiformia</taxon>
        <taxon>Chrysomeloidea</taxon>
        <taxon>Chrysomelidae</taxon>
        <taxon>Bruchinae</taxon>
        <taxon>Bruchini</taxon>
        <taxon>Acanthoscelides</taxon>
    </lineage>
</organism>
<dbReference type="EMBL" id="CAKOFQ010007008">
    <property type="protein sequence ID" value="CAH1986910.1"/>
    <property type="molecule type" value="Genomic_DNA"/>
</dbReference>
<dbReference type="AlphaFoldDB" id="A0A9P0PJZ5"/>
<name>A0A9P0PJZ5_ACAOB</name>
<comment type="caution">
    <text evidence="1">The sequence shown here is derived from an EMBL/GenBank/DDBJ whole genome shotgun (WGS) entry which is preliminary data.</text>
</comment>
<gene>
    <name evidence="1" type="ORF">ACAOBT_LOCUS17525</name>
</gene>
<evidence type="ECO:0000313" key="1">
    <source>
        <dbReference type="EMBL" id="CAH1986910.1"/>
    </source>
</evidence>
<protein>
    <submittedName>
        <fullName evidence="1">Uncharacterized protein</fullName>
    </submittedName>
</protein>
<reference evidence="1" key="1">
    <citation type="submission" date="2022-03" db="EMBL/GenBank/DDBJ databases">
        <authorList>
            <person name="Sayadi A."/>
        </authorList>
    </citation>
    <scope>NUCLEOTIDE SEQUENCE</scope>
</reference>
<keyword evidence="2" id="KW-1185">Reference proteome</keyword>
<dbReference type="Proteomes" id="UP001152888">
    <property type="component" value="Unassembled WGS sequence"/>
</dbReference>
<sequence>MAMQDDELNEMLANLGIDNMLQDTNNIIAENLTEHINRKGSHYMAAVEHYTSTRRNKTSYIKCFD</sequence>